<dbReference type="Gene3D" id="1.20.1530.10">
    <property type="entry name" value="Na+/H+ antiporter like domain"/>
    <property type="match status" value="1"/>
</dbReference>
<keyword evidence="7" id="KW-0739">Sodium transport</keyword>
<keyword evidence="2 7" id="KW-1003">Cell membrane</keyword>
<comment type="function">
    <text evidence="7">Na(+)/H(+) antiporter that extrudes sodium in exchange for external protons.</text>
</comment>
<feature type="transmembrane region" description="Helical" evidence="7">
    <location>
        <begin position="326"/>
        <end position="345"/>
    </location>
</feature>
<feature type="transmembrane region" description="Helical" evidence="7">
    <location>
        <begin position="434"/>
        <end position="455"/>
    </location>
</feature>
<name>A0A6S6TVW9_9BACT</name>
<keyword evidence="6 7" id="KW-0472">Membrane</keyword>
<keyword evidence="7" id="KW-0050">Antiport</keyword>
<keyword evidence="7" id="KW-0406">Ion transport</keyword>
<evidence type="ECO:0000256" key="6">
    <source>
        <dbReference type="ARBA" id="ARBA00023136"/>
    </source>
</evidence>
<protein>
    <recommendedName>
        <fullName evidence="7">Na(+)/H(+) antiporter NhaA</fullName>
    </recommendedName>
    <alternativeName>
        <fullName evidence="7">Sodium/proton antiporter NhaA</fullName>
    </alternativeName>
</protein>
<dbReference type="Pfam" id="PF06965">
    <property type="entry name" value="Na_H_antiport_1"/>
    <property type="match status" value="1"/>
</dbReference>
<comment type="catalytic activity">
    <reaction evidence="7">
        <text>Na(+)(in) + 2 H(+)(out) = Na(+)(out) + 2 H(+)(in)</text>
        <dbReference type="Rhea" id="RHEA:29251"/>
        <dbReference type="ChEBI" id="CHEBI:15378"/>
        <dbReference type="ChEBI" id="CHEBI:29101"/>
    </reaction>
</comment>
<feature type="transmembrane region" description="Helical" evidence="7">
    <location>
        <begin position="119"/>
        <end position="141"/>
    </location>
</feature>
<feature type="transmembrane region" description="Helical" evidence="7">
    <location>
        <begin position="178"/>
        <end position="202"/>
    </location>
</feature>
<dbReference type="GO" id="GO:0006885">
    <property type="term" value="P:regulation of pH"/>
    <property type="evidence" value="ECO:0007669"/>
    <property type="project" value="UniProtKB-UniRule"/>
</dbReference>
<organism evidence="8">
    <name type="scientific">uncultured Sulfurovum sp</name>
    <dbReference type="NCBI Taxonomy" id="269237"/>
    <lineage>
        <taxon>Bacteria</taxon>
        <taxon>Pseudomonadati</taxon>
        <taxon>Campylobacterota</taxon>
        <taxon>Epsilonproteobacteria</taxon>
        <taxon>Campylobacterales</taxon>
        <taxon>Sulfurovaceae</taxon>
        <taxon>Sulfurovum</taxon>
        <taxon>environmental samples</taxon>
    </lineage>
</organism>
<dbReference type="HAMAP" id="MF_01844">
    <property type="entry name" value="NhaA"/>
    <property type="match status" value="1"/>
</dbReference>
<dbReference type="GO" id="GO:0015385">
    <property type="term" value="F:sodium:proton antiporter activity"/>
    <property type="evidence" value="ECO:0007669"/>
    <property type="project" value="UniProtKB-UniRule"/>
</dbReference>
<dbReference type="NCBIfam" id="TIGR00773">
    <property type="entry name" value="NhaA"/>
    <property type="match status" value="1"/>
</dbReference>
<keyword evidence="4 7" id="KW-0812">Transmembrane</keyword>
<dbReference type="AlphaFoldDB" id="A0A6S6TVW9"/>
<keyword evidence="3" id="KW-0997">Cell inner membrane</keyword>
<evidence type="ECO:0000256" key="1">
    <source>
        <dbReference type="ARBA" id="ARBA00004429"/>
    </source>
</evidence>
<accession>A0A6S6TVW9</accession>
<evidence type="ECO:0000256" key="4">
    <source>
        <dbReference type="ARBA" id="ARBA00022692"/>
    </source>
</evidence>
<dbReference type="PANTHER" id="PTHR30341">
    <property type="entry name" value="SODIUM ION/PROTON ANTIPORTER NHAA-RELATED"/>
    <property type="match status" value="1"/>
</dbReference>
<feature type="transmembrane region" description="Helical" evidence="7">
    <location>
        <begin position="89"/>
        <end position="107"/>
    </location>
</feature>
<keyword evidence="5 7" id="KW-1133">Transmembrane helix</keyword>
<evidence type="ECO:0000256" key="7">
    <source>
        <dbReference type="HAMAP-Rule" id="MF_01844"/>
    </source>
</evidence>
<feature type="transmembrane region" description="Helical" evidence="7">
    <location>
        <begin position="357"/>
        <end position="384"/>
    </location>
</feature>
<dbReference type="InterPro" id="IPR004670">
    <property type="entry name" value="NhaA"/>
</dbReference>
<evidence type="ECO:0000256" key="3">
    <source>
        <dbReference type="ARBA" id="ARBA00022519"/>
    </source>
</evidence>
<reference evidence="8" key="1">
    <citation type="submission" date="2020-01" db="EMBL/GenBank/DDBJ databases">
        <authorList>
            <person name="Meier V. D."/>
            <person name="Meier V D."/>
        </authorList>
    </citation>
    <scope>NUCLEOTIDE SEQUENCE</scope>
    <source>
        <strain evidence="8">HLG_WM_MAG_04</strain>
    </source>
</reference>
<feature type="transmembrane region" description="Helical" evidence="7">
    <location>
        <begin position="153"/>
        <end position="171"/>
    </location>
</feature>
<proteinExistence type="inferred from homology"/>
<feature type="transmembrane region" description="Helical" evidence="7">
    <location>
        <begin position="396"/>
        <end position="422"/>
    </location>
</feature>
<evidence type="ECO:0000256" key="5">
    <source>
        <dbReference type="ARBA" id="ARBA00022989"/>
    </source>
</evidence>
<dbReference type="InterPro" id="IPR023171">
    <property type="entry name" value="Na/H_antiporter_dom_sf"/>
</dbReference>
<sequence length="461" mass="50269">MYNTLQIKSRYQRKLMRLYAPWEKAFKKVATPFEHFLHAQTTTGMVLMLMTIVALVLANSPLAEAYKHFFHMKIDLNVGSWQLSHTLHHWINDGLMAIFFFIIGLEIKREVVFGELSNLKVAMLPILAAIGGMVVPALIYASINAGTEGAGGWGIPMATDIAFAISALVLLGNRVPRALVAFLVALAIVDDLGAVLVIAIFYTEQIQTLPLMLAGGAFLVMLTFNRFGIHMILPYFIVGLLMWFFMLESGVHATIAGVIAAMAIPSRPKRAPVDFTQEIRKKLDRYDTYPVATDHTLHAKQKGILSNIKDRINAVGTPSARLEHDLHLPVALIVIPLFALANAGISIDFNSIFSTAVTPVSMGIIAGLIFGKVLGVFGVAWLAIKLKIAVLPEGSSMSQIFGVSFLGGIGFTMSIFVAELAFVGNAELIFQAKVGILVASLFAGLFGYFWLRYIAKSISVA</sequence>
<feature type="transmembrane region" description="Helical" evidence="7">
    <location>
        <begin position="236"/>
        <end position="264"/>
    </location>
</feature>
<dbReference type="PANTHER" id="PTHR30341:SF0">
    <property type="entry name" value="NA(+)_H(+) ANTIPORTER NHAA"/>
    <property type="match status" value="1"/>
</dbReference>
<gene>
    <name evidence="7" type="primary">nhaA</name>
    <name evidence="8" type="ORF">HELGO_WM1860</name>
</gene>
<comment type="similarity">
    <text evidence="7">Belongs to the NhaA Na(+)/H(+) (TC 2.A.33) antiporter family.</text>
</comment>
<dbReference type="EMBL" id="CACVAX010000059">
    <property type="protein sequence ID" value="CAA6822257.1"/>
    <property type="molecule type" value="Genomic_DNA"/>
</dbReference>
<evidence type="ECO:0000313" key="8">
    <source>
        <dbReference type="EMBL" id="CAA6822257.1"/>
    </source>
</evidence>
<keyword evidence="7" id="KW-0915">Sodium</keyword>
<keyword evidence="7" id="KW-0813">Transport</keyword>
<comment type="subcellular location">
    <subcellularLocation>
        <location evidence="1">Cell inner membrane</location>
        <topology evidence="1">Multi-pass membrane protein</topology>
    </subcellularLocation>
    <subcellularLocation>
        <location evidence="7">Cell membrane</location>
        <topology evidence="7">Multi-pass membrane protein</topology>
    </subcellularLocation>
</comment>
<dbReference type="GO" id="GO:0005886">
    <property type="term" value="C:plasma membrane"/>
    <property type="evidence" value="ECO:0007669"/>
    <property type="project" value="UniProtKB-SubCell"/>
</dbReference>
<evidence type="ECO:0000256" key="2">
    <source>
        <dbReference type="ARBA" id="ARBA00022475"/>
    </source>
</evidence>